<dbReference type="RefSeq" id="WP_112099799.1">
    <property type="nucleotide sequence ID" value="NZ_QMBP01000012.1"/>
</dbReference>
<gene>
    <name evidence="1" type="ORF">DPM33_23590</name>
</gene>
<protein>
    <recommendedName>
        <fullName evidence="3">HK97 family phage prohead protease</fullName>
    </recommendedName>
</protein>
<keyword evidence="2" id="KW-1185">Reference proteome</keyword>
<evidence type="ECO:0008006" key="3">
    <source>
        <dbReference type="Google" id="ProtNLM"/>
    </source>
</evidence>
<evidence type="ECO:0000313" key="2">
    <source>
        <dbReference type="Proteomes" id="UP000251558"/>
    </source>
</evidence>
<reference evidence="2" key="1">
    <citation type="submission" date="2018-06" db="EMBL/GenBank/DDBJ databases">
        <authorList>
            <person name="Helene L.C."/>
            <person name="Dall'Agnol R."/>
            <person name="Delamuta J.R."/>
            <person name="Hungria M."/>
        </authorList>
    </citation>
    <scope>NUCLEOTIDE SEQUENCE [LARGE SCALE GENOMIC DNA]</scope>
    <source>
        <strain evidence="2">AC99b</strain>
    </source>
</reference>
<name>A0A330HIH8_9HYPH</name>
<dbReference type="AlphaFoldDB" id="A0A330HIH8"/>
<dbReference type="Proteomes" id="UP000251558">
    <property type="component" value="Unassembled WGS sequence"/>
</dbReference>
<comment type="caution">
    <text evidence="1">The sequence shown here is derived from an EMBL/GenBank/DDBJ whole genome shotgun (WGS) entry which is preliminary data.</text>
</comment>
<organism evidence="1 2">
    <name type="scientific">Mesorhizobium hawassense</name>
    <dbReference type="NCBI Taxonomy" id="1209954"/>
    <lineage>
        <taxon>Bacteria</taxon>
        <taxon>Pseudomonadati</taxon>
        <taxon>Pseudomonadota</taxon>
        <taxon>Alphaproteobacteria</taxon>
        <taxon>Hyphomicrobiales</taxon>
        <taxon>Phyllobacteriaceae</taxon>
        <taxon>Mesorhizobium</taxon>
    </lineage>
</organism>
<proteinExistence type="predicted"/>
<accession>A0A330HIH8</accession>
<reference evidence="1 2" key="2">
    <citation type="submission" date="2018-07" db="EMBL/GenBank/DDBJ databases">
        <title>Diversity of Mesorhizobium strains in Brazil.</title>
        <authorList>
            <person name="Helene L.C.F."/>
            <person name="Dall'Agnol R."/>
            <person name="Delamuta J.R.M."/>
            <person name="Hungria M."/>
        </authorList>
    </citation>
    <scope>NUCLEOTIDE SEQUENCE [LARGE SCALE GENOMIC DNA]</scope>
    <source>
        <strain evidence="1 2">AC99b</strain>
    </source>
</reference>
<evidence type="ECO:0000313" key="1">
    <source>
        <dbReference type="EMBL" id="RAZ88511.1"/>
    </source>
</evidence>
<dbReference type="EMBL" id="QMBP01000012">
    <property type="protein sequence ID" value="RAZ88511.1"/>
    <property type="molecule type" value="Genomic_DNA"/>
</dbReference>
<dbReference type="OrthoDB" id="9804926at2"/>
<sequence length="161" mass="17441">MHLLAGLASTEDLDKSNNVVRLGALQWGATLPPLLFDHDLDLSKTVGTIHRLEWTTDGLAIAALVEDMYATIKGFSARFRVEDYEIVGQGSRAHAVVKRGTIREISLVDRPCCPGALVLSRQHYDPPPFGAYARAAGLQFDALARAIAALQAAISSVKQEM</sequence>